<keyword evidence="3" id="KW-1185">Reference proteome</keyword>
<keyword evidence="1" id="KW-0812">Transmembrane</keyword>
<feature type="transmembrane region" description="Helical" evidence="1">
    <location>
        <begin position="113"/>
        <end position="135"/>
    </location>
</feature>
<reference evidence="2" key="2">
    <citation type="submission" date="2020-05" db="UniProtKB">
        <authorList>
            <consortium name="EnsemblMetazoa"/>
        </authorList>
    </citation>
    <scope>IDENTIFICATION</scope>
    <source>
        <strain evidence="2">IAEA</strain>
    </source>
</reference>
<accession>A0A1B0A7H8</accession>
<dbReference type="Proteomes" id="UP000092445">
    <property type="component" value="Unassembled WGS sequence"/>
</dbReference>
<keyword evidence="1" id="KW-1133">Transmembrane helix</keyword>
<dbReference type="EnsemblMetazoa" id="GPAI036734-RA">
    <property type="protein sequence ID" value="GPAI036734-PA"/>
    <property type="gene ID" value="GPAI036734"/>
</dbReference>
<name>A0A1B0A7H8_GLOPL</name>
<dbReference type="AlphaFoldDB" id="A0A1B0A7H8"/>
<evidence type="ECO:0000256" key="1">
    <source>
        <dbReference type="SAM" id="Phobius"/>
    </source>
</evidence>
<organism evidence="2 3">
    <name type="scientific">Glossina pallidipes</name>
    <name type="common">Tsetse fly</name>
    <dbReference type="NCBI Taxonomy" id="7398"/>
    <lineage>
        <taxon>Eukaryota</taxon>
        <taxon>Metazoa</taxon>
        <taxon>Ecdysozoa</taxon>
        <taxon>Arthropoda</taxon>
        <taxon>Hexapoda</taxon>
        <taxon>Insecta</taxon>
        <taxon>Pterygota</taxon>
        <taxon>Neoptera</taxon>
        <taxon>Endopterygota</taxon>
        <taxon>Diptera</taxon>
        <taxon>Brachycera</taxon>
        <taxon>Muscomorpha</taxon>
        <taxon>Hippoboscoidea</taxon>
        <taxon>Glossinidae</taxon>
        <taxon>Glossina</taxon>
    </lineage>
</organism>
<evidence type="ECO:0000313" key="3">
    <source>
        <dbReference type="Proteomes" id="UP000092445"/>
    </source>
</evidence>
<keyword evidence="1" id="KW-0472">Membrane</keyword>
<dbReference type="VEuPathDB" id="VectorBase:GPAI036734"/>
<proteinExistence type="predicted"/>
<protein>
    <submittedName>
        <fullName evidence="2">Uncharacterized protein</fullName>
    </submittedName>
</protein>
<reference evidence="3" key="1">
    <citation type="submission" date="2014-03" db="EMBL/GenBank/DDBJ databases">
        <authorList>
            <person name="Aksoy S."/>
            <person name="Warren W."/>
            <person name="Wilson R.K."/>
        </authorList>
    </citation>
    <scope>NUCLEOTIDE SEQUENCE [LARGE SCALE GENOMIC DNA]</scope>
    <source>
        <strain evidence="3">IAEA</strain>
    </source>
</reference>
<sequence>MIDTSTITIRKRNHYFIAFLSNTIKRSGSLKEPLTSAAYKGDILCYSPEPDIYDLQLLVCLCKPKRIYGIVDRFNMKSKPPKQCRKYFWLKHLECDRLDTYNRFCKFYKTYNIAGNAISLACKWLLLLPLLLFMYNVANQQQILNSIWRVLEEYINMTRWFD</sequence>
<evidence type="ECO:0000313" key="2">
    <source>
        <dbReference type="EnsemblMetazoa" id="GPAI036734-PA"/>
    </source>
</evidence>